<gene>
    <name evidence="2" type="ORF">E2C01_015664</name>
</gene>
<dbReference type="EMBL" id="VSRR010001109">
    <property type="protein sequence ID" value="MPC22644.1"/>
    <property type="molecule type" value="Genomic_DNA"/>
</dbReference>
<organism evidence="2 3">
    <name type="scientific">Portunus trituberculatus</name>
    <name type="common">Swimming crab</name>
    <name type="synonym">Neptunus trituberculatus</name>
    <dbReference type="NCBI Taxonomy" id="210409"/>
    <lineage>
        <taxon>Eukaryota</taxon>
        <taxon>Metazoa</taxon>
        <taxon>Ecdysozoa</taxon>
        <taxon>Arthropoda</taxon>
        <taxon>Crustacea</taxon>
        <taxon>Multicrustacea</taxon>
        <taxon>Malacostraca</taxon>
        <taxon>Eumalacostraca</taxon>
        <taxon>Eucarida</taxon>
        <taxon>Decapoda</taxon>
        <taxon>Pleocyemata</taxon>
        <taxon>Brachyura</taxon>
        <taxon>Eubrachyura</taxon>
        <taxon>Portunoidea</taxon>
        <taxon>Portunidae</taxon>
        <taxon>Portuninae</taxon>
        <taxon>Portunus</taxon>
    </lineage>
</organism>
<evidence type="ECO:0000313" key="2">
    <source>
        <dbReference type="EMBL" id="MPC22644.1"/>
    </source>
</evidence>
<name>A0A5B7DNP7_PORTR</name>
<reference evidence="2 3" key="1">
    <citation type="submission" date="2019-05" db="EMBL/GenBank/DDBJ databases">
        <title>Another draft genome of Portunus trituberculatus and its Hox gene families provides insights of decapod evolution.</title>
        <authorList>
            <person name="Jeong J.-H."/>
            <person name="Song I."/>
            <person name="Kim S."/>
            <person name="Choi T."/>
            <person name="Kim D."/>
            <person name="Ryu S."/>
            <person name="Kim W."/>
        </authorList>
    </citation>
    <scope>NUCLEOTIDE SEQUENCE [LARGE SCALE GENOMIC DNA]</scope>
    <source>
        <tissue evidence="2">Muscle</tissue>
    </source>
</reference>
<keyword evidence="3" id="KW-1185">Reference proteome</keyword>
<comment type="caution">
    <text evidence="2">The sequence shown here is derived from an EMBL/GenBank/DDBJ whole genome shotgun (WGS) entry which is preliminary data.</text>
</comment>
<evidence type="ECO:0000256" key="1">
    <source>
        <dbReference type="SAM" id="MobiDB-lite"/>
    </source>
</evidence>
<feature type="region of interest" description="Disordered" evidence="1">
    <location>
        <begin position="54"/>
        <end position="73"/>
    </location>
</feature>
<accession>A0A5B7DNP7</accession>
<dbReference type="AlphaFoldDB" id="A0A5B7DNP7"/>
<sequence>MLSVAVLAPRCIYVPQGADVAEPCGSRRPLGDSCHRHKDSHTALPGAILAKLWGRGNTRPHGTQAATRAGRRAGWDVHVGEQPGWRAPLNQPLELT</sequence>
<proteinExistence type="predicted"/>
<protein>
    <submittedName>
        <fullName evidence="2">Uncharacterized protein</fullName>
    </submittedName>
</protein>
<evidence type="ECO:0000313" key="3">
    <source>
        <dbReference type="Proteomes" id="UP000324222"/>
    </source>
</evidence>
<dbReference type="Proteomes" id="UP000324222">
    <property type="component" value="Unassembled WGS sequence"/>
</dbReference>